<dbReference type="Proteomes" id="UP000593567">
    <property type="component" value="Unassembled WGS sequence"/>
</dbReference>
<dbReference type="OrthoDB" id="9991235at2759"/>
<dbReference type="GO" id="GO:0005634">
    <property type="term" value="C:nucleus"/>
    <property type="evidence" value="ECO:0007669"/>
    <property type="project" value="TreeGrafter"/>
</dbReference>
<dbReference type="AlphaFoldDB" id="A0A7J7K6B7"/>
<gene>
    <name evidence="1" type="ORF">EB796_007895</name>
</gene>
<keyword evidence="2" id="KW-1185">Reference proteome</keyword>
<sequence length="182" mass="21420">MDYLLRDSHYLGVKHSFDYERILHYARVITDEGRPHICVRDKMVDTIYQLYSTRYNLHKHAYQHPVALGVALMVEEAIVTASTSLKICGKSIVECLDDMEAYTNLHDGIFTCYLQIAFMLSLLYFSQIRDSNDPRLEEARQLLKRIEERKLYQRVAHATYKKDECQPSTADLEKELENRIPW</sequence>
<reference evidence="1" key="1">
    <citation type="submission" date="2020-06" db="EMBL/GenBank/DDBJ databases">
        <title>Draft genome of Bugula neritina, a colonial animal packing powerful symbionts and potential medicines.</title>
        <authorList>
            <person name="Rayko M."/>
        </authorList>
    </citation>
    <scope>NUCLEOTIDE SEQUENCE [LARGE SCALE GENOMIC DNA]</scope>
    <source>
        <strain evidence="1">Kwan_BN1</strain>
    </source>
</reference>
<proteinExistence type="predicted"/>
<dbReference type="GO" id="GO:0008832">
    <property type="term" value="F:dGTPase activity"/>
    <property type="evidence" value="ECO:0007669"/>
    <property type="project" value="TreeGrafter"/>
</dbReference>
<dbReference type="EMBL" id="VXIV02001235">
    <property type="protein sequence ID" value="KAF6033797.1"/>
    <property type="molecule type" value="Genomic_DNA"/>
</dbReference>
<comment type="caution">
    <text evidence="1">The sequence shown here is derived from an EMBL/GenBank/DDBJ whole genome shotgun (WGS) entry which is preliminary data.</text>
</comment>
<name>A0A7J7K6B7_BUGNE</name>
<dbReference type="PANTHER" id="PTHR11373:SF4">
    <property type="entry name" value="DEOXYNUCLEOSIDE TRIPHOSPHATE TRIPHOSPHOHYDROLASE SAMHD1"/>
    <property type="match status" value="1"/>
</dbReference>
<organism evidence="1 2">
    <name type="scientific">Bugula neritina</name>
    <name type="common">Brown bryozoan</name>
    <name type="synonym">Sertularia neritina</name>
    <dbReference type="NCBI Taxonomy" id="10212"/>
    <lineage>
        <taxon>Eukaryota</taxon>
        <taxon>Metazoa</taxon>
        <taxon>Spiralia</taxon>
        <taxon>Lophotrochozoa</taxon>
        <taxon>Bryozoa</taxon>
        <taxon>Gymnolaemata</taxon>
        <taxon>Cheilostomatida</taxon>
        <taxon>Flustrina</taxon>
        <taxon>Buguloidea</taxon>
        <taxon>Bugulidae</taxon>
        <taxon>Bugula</taxon>
    </lineage>
</organism>
<protein>
    <submittedName>
        <fullName evidence="1">SAMHD1</fullName>
    </submittedName>
</protein>
<evidence type="ECO:0000313" key="2">
    <source>
        <dbReference type="Proteomes" id="UP000593567"/>
    </source>
</evidence>
<accession>A0A7J7K6B7</accession>
<dbReference type="InterPro" id="IPR050135">
    <property type="entry name" value="dGTPase-like"/>
</dbReference>
<evidence type="ECO:0000313" key="1">
    <source>
        <dbReference type="EMBL" id="KAF6033797.1"/>
    </source>
</evidence>
<dbReference type="SUPFAM" id="SSF109604">
    <property type="entry name" value="HD-domain/PDEase-like"/>
    <property type="match status" value="1"/>
</dbReference>
<dbReference type="PANTHER" id="PTHR11373">
    <property type="entry name" value="DEOXYNUCLEOSIDE TRIPHOSPHATE TRIPHOSPHOHYDROLASE"/>
    <property type="match status" value="1"/>
</dbReference>
<dbReference type="GO" id="GO:0006203">
    <property type="term" value="P:dGTP catabolic process"/>
    <property type="evidence" value="ECO:0007669"/>
    <property type="project" value="TreeGrafter"/>
</dbReference>
<dbReference type="Gene3D" id="1.10.3210.10">
    <property type="entry name" value="Hypothetical protein af1432"/>
    <property type="match status" value="1"/>
</dbReference>